<reference evidence="1" key="1">
    <citation type="submission" date="2020-09" db="EMBL/GenBank/DDBJ databases">
        <title>Comparative genome analyses of four rice-infecting Rhizoctonia solani isolates reveal extensive enrichment of homogalacturonan modification genes.</title>
        <authorList>
            <person name="Lee D.-Y."/>
            <person name="Jeon J."/>
            <person name="Kim K.-T."/>
            <person name="Cheong K."/>
            <person name="Song H."/>
            <person name="Choi G."/>
            <person name="Ko J."/>
            <person name="Opiyo S.O."/>
            <person name="Zuo S."/>
            <person name="Madhav S."/>
            <person name="Lee Y.-H."/>
            <person name="Wang G.-L."/>
        </authorList>
    </citation>
    <scope>NUCLEOTIDE SEQUENCE</scope>
    <source>
        <strain evidence="1">AG1-IA B2</strain>
    </source>
</reference>
<proteinExistence type="predicted"/>
<evidence type="ECO:0000313" key="2">
    <source>
        <dbReference type="Proteomes" id="UP000614334"/>
    </source>
</evidence>
<organism evidence="1 2">
    <name type="scientific">Rhizoctonia solani</name>
    <dbReference type="NCBI Taxonomy" id="456999"/>
    <lineage>
        <taxon>Eukaryota</taxon>
        <taxon>Fungi</taxon>
        <taxon>Dikarya</taxon>
        <taxon>Basidiomycota</taxon>
        <taxon>Agaricomycotina</taxon>
        <taxon>Agaricomycetes</taxon>
        <taxon>Cantharellales</taxon>
        <taxon>Ceratobasidiaceae</taxon>
        <taxon>Rhizoctonia</taxon>
    </lineage>
</organism>
<accession>A0A8H7I9P2</accession>
<dbReference type="EMBL" id="JACYCF010000011">
    <property type="protein sequence ID" value="KAF8754345.1"/>
    <property type="molecule type" value="Genomic_DNA"/>
</dbReference>
<protein>
    <submittedName>
        <fullName evidence="1">Uncharacterized protein</fullName>
    </submittedName>
</protein>
<dbReference type="AlphaFoldDB" id="A0A8H7I9P2"/>
<sequence length="77" mass="7960">MNLNLGGIPNVSAWRALAVLVREAVGSTTYPAQLAVCAAVSALVVGANKEYQIRHCITQGTARALDVKPKANASDPG</sequence>
<comment type="caution">
    <text evidence="1">The sequence shown here is derived from an EMBL/GenBank/DDBJ whole genome shotgun (WGS) entry which is preliminary data.</text>
</comment>
<name>A0A8H7I9P2_9AGAM</name>
<evidence type="ECO:0000313" key="1">
    <source>
        <dbReference type="EMBL" id="KAF8754345.1"/>
    </source>
</evidence>
<dbReference type="Proteomes" id="UP000614334">
    <property type="component" value="Unassembled WGS sequence"/>
</dbReference>
<gene>
    <name evidence="1" type="ORF">RHS01_06433</name>
</gene>